<accession>A0A563U1F2</accession>
<comment type="caution">
    <text evidence="1">The sequence shown here is derived from an EMBL/GenBank/DDBJ whole genome shotgun (WGS) entry which is preliminary data.</text>
</comment>
<dbReference type="EMBL" id="VOEI01000004">
    <property type="protein sequence ID" value="TWR25393.1"/>
    <property type="molecule type" value="Genomic_DNA"/>
</dbReference>
<dbReference type="Proteomes" id="UP000318010">
    <property type="component" value="Unassembled WGS sequence"/>
</dbReference>
<dbReference type="AlphaFoldDB" id="A0A563U1F2"/>
<sequence>MIVNYTEQGWEIISQRAHGLLAASLAQQWQHSVRTSRWIETLIAIAEHDDAQVELAQSDLLTPDGGPLNFAMRKMDLQHCQETIIRAYNKSTYIALMSSRHLDFLCDDAGANKEIKQFITEQQKQRKKWIKTVGLTAEQLEHDYQLLEWCDALSLLLCQNQIQPEGRAIEISKGPDGEMYTFTANNDGSLAVSPWPFHQDVFDIFCEARTLKQLSYKNNEEFKAAYQNCEPIIKTWTFKNLDQ</sequence>
<gene>
    <name evidence="1" type="ORF">FPZ42_12385</name>
</gene>
<dbReference type="InterPro" id="IPR024992">
    <property type="entry name" value="DUF3891"/>
</dbReference>
<organism evidence="1 2">
    <name type="scientific">Mucilaginibacter achroorhodeus</name>
    <dbReference type="NCBI Taxonomy" id="2599294"/>
    <lineage>
        <taxon>Bacteria</taxon>
        <taxon>Pseudomonadati</taxon>
        <taxon>Bacteroidota</taxon>
        <taxon>Sphingobacteriia</taxon>
        <taxon>Sphingobacteriales</taxon>
        <taxon>Sphingobacteriaceae</taxon>
        <taxon>Mucilaginibacter</taxon>
    </lineage>
</organism>
<dbReference type="OrthoDB" id="872894at2"/>
<evidence type="ECO:0000313" key="2">
    <source>
        <dbReference type="Proteomes" id="UP000318010"/>
    </source>
</evidence>
<keyword evidence="2" id="KW-1185">Reference proteome</keyword>
<reference evidence="1 2" key="1">
    <citation type="submission" date="2019-07" db="EMBL/GenBank/DDBJ databases">
        <authorList>
            <person name="Kim J."/>
        </authorList>
    </citation>
    <scope>NUCLEOTIDE SEQUENCE [LARGE SCALE GENOMIC DNA]</scope>
    <source>
        <strain evidence="1 2">MJ1a</strain>
    </source>
</reference>
<protein>
    <submittedName>
        <fullName evidence="1">DUF3891 family protein</fullName>
    </submittedName>
</protein>
<dbReference type="RefSeq" id="WP_146271834.1">
    <property type="nucleotide sequence ID" value="NZ_VOEI01000004.1"/>
</dbReference>
<dbReference type="Pfam" id="PF13030">
    <property type="entry name" value="DUF3891"/>
    <property type="match status" value="1"/>
</dbReference>
<evidence type="ECO:0000313" key="1">
    <source>
        <dbReference type="EMBL" id="TWR25393.1"/>
    </source>
</evidence>
<name>A0A563U1F2_9SPHI</name>
<proteinExistence type="predicted"/>